<dbReference type="PANTHER" id="PTHR34545">
    <property type="entry name" value="CLAVATA3/ESR (CLE)-RELATED PROTEIN 22"/>
    <property type="match status" value="1"/>
</dbReference>
<organism evidence="2">
    <name type="scientific">Picea sitchensis</name>
    <name type="common">Sitka spruce</name>
    <name type="synonym">Pinus sitchensis</name>
    <dbReference type="NCBI Taxonomy" id="3332"/>
    <lineage>
        <taxon>Eukaryota</taxon>
        <taxon>Viridiplantae</taxon>
        <taxon>Streptophyta</taxon>
        <taxon>Embryophyta</taxon>
        <taxon>Tracheophyta</taxon>
        <taxon>Spermatophyta</taxon>
        <taxon>Pinopsida</taxon>
        <taxon>Pinidae</taxon>
        <taxon>Conifers I</taxon>
        <taxon>Pinales</taxon>
        <taxon>Pinaceae</taxon>
        <taxon>Picea</taxon>
    </lineage>
</organism>
<dbReference type="GO" id="GO:0048731">
    <property type="term" value="P:system development"/>
    <property type="evidence" value="ECO:0007669"/>
    <property type="project" value="InterPro"/>
</dbReference>
<dbReference type="EMBL" id="BT124528">
    <property type="protein sequence ID" value="ADE77773.1"/>
    <property type="molecule type" value="mRNA"/>
</dbReference>
<feature type="compositionally biased region" description="Polar residues" evidence="1">
    <location>
        <begin position="74"/>
        <end position="92"/>
    </location>
</feature>
<sequence length="109" mass="11917">MIERRRPEKLNRMMNLAAVVSVLVVMILIILSSLICFASAARQSAFFHAEMKDKDHKAASGLFKPSGKDCHSGKSLSHCSPISKQMGNSNMTGADKRVVPTGPNPLHNR</sequence>
<feature type="region of interest" description="Disordered" evidence="1">
    <location>
        <begin position="66"/>
        <end position="109"/>
    </location>
</feature>
<accession>D5AE04</accession>
<dbReference type="AlphaFoldDB" id="D5AE04"/>
<protein>
    <submittedName>
        <fullName evidence="2">Uncharacterized protein</fullName>
    </submittedName>
</protein>
<name>D5AE04_PICSI</name>
<reference evidence="2" key="1">
    <citation type="submission" date="2010-04" db="EMBL/GenBank/DDBJ databases">
        <authorList>
            <person name="Reid K.E."/>
            <person name="Liao N."/>
            <person name="Chan S."/>
            <person name="Docking R."/>
            <person name="Taylor G."/>
            <person name="Moore R."/>
            <person name="Mayo M."/>
            <person name="Munro S."/>
            <person name="King J."/>
            <person name="Yanchuk A."/>
            <person name="Holt R."/>
            <person name="Jones S."/>
            <person name="Marra M."/>
            <person name="Ritland C.E."/>
            <person name="Ritland K."/>
            <person name="Bohlmann J."/>
        </authorList>
    </citation>
    <scope>NUCLEOTIDE SEQUENCE</scope>
    <source>
        <tissue evidence="2">Bud</tissue>
    </source>
</reference>
<evidence type="ECO:0000256" key="1">
    <source>
        <dbReference type="SAM" id="MobiDB-lite"/>
    </source>
</evidence>
<dbReference type="PANTHER" id="PTHR34545:SF10">
    <property type="entry name" value="CLAVATA3_ESR (CLE) GENE FAMILY MEMBER"/>
    <property type="match status" value="1"/>
</dbReference>
<proteinExistence type="evidence at transcript level"/>
<evidence type="ECO:0000313" key="2">
    <source>
        <dbReference type="EMBL" id="ADE77773.1"/>
    </source>
</evidence>
<dbReference type="InterPro" id="IPR033249">
    <property type="entry name" value="CLE_plant"/>
</dbReference>